<evidence type="ECO:0000313" key="1">
    <source>
        <dbReference type="EMBL" id="VDM81942.1"/>
    </source>
</evidence>
<dbReference type="GO" id="GO:0016435">
    <property type="term" value="F:rRNA (guanine) methyltransferase activity"/>
    <property type="evidence" value="ECO:0007669"/>
    <property type="project" value="TreeGrafter"/>
</dbReference>
<reference evidence="1 2" key="1">
    <citation type="submission" date="2018-11" db="EMBL/GenBank/DDBJ databases">
        <authorList>
            <consortium name="Pathogen Informatics"/>
        </authorList>
    </citation>
    <scope>NUCLEOTIDE SEQUENCE [LARGE SCALE GENOMIC DNA]</scope>
</reference>
<dbReference type="OrthoDB" id="270651at2759"/>
<sequence>MLIRKEHASCETNGDPRIAAEMRVKERRREECGKVPNCLLNFGICLDASPLRFAHNVSDTQFTSIFLDNVLDPGNFGAIARSALFFGCEQIVYAEGRG</sequence>
<gene>
    <name evidence="1" type="ORF">SVUK_LOCUS16940</name>
</gene>
<dbReference type="Proteomes" id="UP000270094">
    <property type="component" value="Unassembled WGS sequence"/>
</dbReference>
<dbReference type="AlphaFoldDB" id="A0A3P7LS57"/>
<dbReference type="InterPro" id="IPR029026">
    <property type="entry name" value="tRNA_m1G_MTases_N"/>
</dbReference>
<dbReference type="PANTHER" id="PTHR46103">
    <property type="entry name" value="RRNA METHYLTRANSFERASE 1, MITOCHONDRIAL"/>
    <property type="match status" value="1"/>
</dbReference>
<organism evidence="1 2">
    <name type="scientific">Strongylus vulgaris</name>
    <name type="common">Blood worm</name>
    <dbReference type="NCBI Taxonomy" id="40348"/>
    <lineage>
        <taxon>Eukaryota</taxon>
        <taxon>Metazoa</taxon>
        <taxon>Ecdysozoa</taxon>
        <taxon>Nematoda</taxon>
        <taxon>Chromadorea</taxon>
        <taxon>Rhabditida</taxon>
        <taxon>Rhabditina</taxon>
        <taxon>Rhabditomorpha</taxon>
        <taxon>Strongyloidea</taxon>
        <taxon>Strongylidae</taxon>
        <taxon>Strongylus</taxon>
    </lineage>
</organism>
<evidence type="ECO:0008006" key="3">
    <source>
        <dbReference type="Google" id="ProtNLM"/>
    </source>
</evidence>
<dbReference type="InterPro" id="IPR047182">
    <property type="entry name" value="MRM1"/>
</dbReference>
<dbReference type="EMBL" id="UYYB01115293">
    <property type="protein sequence ID" value="VDM81942.1"/>
    <property type="molecule type" value="Genomic_DNA"/>
</dbReference>
<evidence type="ECO:0000313" key="2">
    <source>
        <dbReference type="Proteomes" id="UP000270094"/>
    </source>
</evidence>
<accession>A0A3P7LS57</accession>
<dbReference type="SUPFAM" id="SSF75217">
    <property type="entry name" value="alpha/beta knot"/>
    <property type="match status" value="1"/>
</dbReference>
<protein>
    <recommendedName>
        <fullName evidence="3">tRNA/rRNA methyltransferase SpoU type domain-containing protein</fullName>
    </recommendedName>
</protein>
<dbReference type="InterPro" id="IPR029028">
    <property type="entry name" value="Alpha/beta_knot_MTases"/>
</dbReference>
<keyword evidence="2" id="KW-1185">Reference proteome</keyword>
<proteinExistence type="predicted"/>
<dbReference type="Gene3D" id="3.40.1280.10">
    <property type="match status" value="1"/>
</dbReference>
<dbReference type="PANTHER" id="PTHR46103:SF1">
    <property type="entry name" value="RRNA METHYLTRANSFERASE 1, MITOCHONDRIAL"/>
    <property type="match status" value="1"/>
</dbReference>
<name>A0A3P7LS57_STRVU</name>
<dbReference type="GO" id="GO:0005739">
    <property type="term" value="C:mitochondrion"/>
    <property type="evidence" value="ECO:0007669"/>
    <property type="project" value="TreeGrafter"/>
</dbReference>